<dbReference type="AlphaFoldDB" id="A0A176ZZV6"/>
<evidence type="ECO:0000256" key="5">
    <source>
        <dbReference type="ARBA" id="ARBA00037982"/>
    </source>
</evidence>
<evidence type="ECO:0000256" key="1">
    <source>
        <dbReference type="ARBA" id="ARBA00022679"/>
    </source>
</evidence>
<dbReference type="GO" id="GO:0005524">
    <property type="term" value="F:ATP binding"/>
    <property type="evidence" value="ECO:0007669"/>
    <property type="project" value="UniProtKB-KW"/>
</dbReference>
<dbReference type="InterPro" id="IPR000719">
    <property type="entry name" value="Prot_kinase_dom"/>
</dbReference>
<dbReference type="SUPFAM" id="SSF56112">
    <property type="entry name" value="Protein kinase-like (PK-like)"/>
    <property type="match status" value="1"/>
</dbReference>
<dbReference type="OrthoDB" id="248923at2759"/>
<evidence type="ECO:0000256" key="6">
    <source>
        <dbReference type="SAM" id="MobiDB-lite"/>
    </source>
</evidence>
<evidence type="ECO:0000256" key="4">
    <source>
        <dbReference type="ARBA" id="ARBA00022840"/>
    </source>
</evidence>
<reference evidence="8" key="1">
    <citation type="submission" date="2016-03" db="EMBL/GenBank/DDBJ databases">
        <title>Updated assembly of Pseudogymnoascus destructans, the fungus causing white-nose syndrome of bats.</title>
        <authorList>
            <person name="Palmer J.M."/>
            <person name="Drees K.P."/>
            <person name="Foster J.T."/>
            <person name="Lindner D.L."/>
        </authorList>
    </citation>
    <scope>NUCLEOTIDE SEQUENCE [LARGE SCALE GENOMIC DNA]</scope>
    <source>
        <strain evidence="8">20631-21</strain>
    </source>
</reference>
<keyword evidence="2" id="KW-0547">Nucleotide-binding</keyword>
<feature type="compositionally biased region" description="Pro residues" evidence="6">
    <location>
        <begin position="525"/>
        <end position="536"/>
    </location>
</feature>
<dbReference type="InterPro" id="IPR050339">
    <property type="entry name" value="CC_SR_Kinase"/>
</dbReference>
<comment type="similarity">
    <text evidence="5">Belongs to the protein kinase superfamily. Ser/Thr protein kinase family. GCN2 subfamily.</text>
</comment>
<feature type="domain" description="Protein kinase" evidence="7">
    <location>
        <begin position="55"/>
        <end position="369"/>
    </location>
</feature>
<dbReference type="PROSITE" id="PS00108">
    <property type="entry name" value="PROTEIN_KINASE_ST"/>
    <property type="match status" value="1"/>
</dbReference>
<name>A0A176ZZV6_9PEZI</name>
<keyword evidence="1" id="KW-0808">Transferase</keyword>
<protein>
    <recommendedName>
        <fullName evidence="7">Protein kinase domain-containing protein</fullName>
    </recommendedName>
</protein>
<dbReference type="SMART" id="SM00220">
    <property type="entry name" value="S_TKc"/>
    <property type="match status" value="1"/>
</dbReference>
<dbReference type="GO" id="GO:0005634">
    <property type="term" value="C:nucleus"/>
    <property type="evidence" value="ECO:0007669"/>
    <property type="project" value="TreeGrafter"/>
</dbReference>
<feature type="compositionally biased region" description="Low complexity" evidence="6">
    <location>
        <begin position="553"/>
        <end position="568"/>
    </location>
</feature>
<gene>
    <name evidence="8" type="ORF">VC83_07684</name>
</gene>
<evidence type="ECO:0000256" key="2">
    <source>
        <dbReference type="ARBA" id="ARBA00022741"/>
    </source>
</evidence>
<feature type="compositionally biased region" description="Basic and acidic residues" evidence="6">
    <location>
        <begin position="621"/>
        <end position="637"/>
    </location>
</feature>
<dbReference type="GeneID" id="36290728"/>
<dbReference type="VEuPathDB" id="FungiDB:GMDG_01782"/>
<evidence type="ECO:0000259" key="7">
    <source>
        <dbReference type="PROSITE" id="PS50011"/>
    </source>
</evidence>
<dbReference type="GO" id="GO:0004672">
    <property type="term" value="F:protein kinase activity"/>
    <property type="evidence" value="ECO:0007669"/>
    <property type="project" value="InterPro"/>
</dbReference>
<accession>A0A176ZZV6</accession>
<dbReference type="Gene3D" id="3.30.200.20">
    <property type="entry name" value="Phosphorylase Kinase, domain 1"/>
    <property type="match status" value="1"/>
</dbReference>
<evidence type="ECO:0000313" key="8">
    <source>
        <dbReference type="EMBL" id="OAF55559.1"/>
    </source>
</evidence>
<evidence type="ECO:0000256" key="3">
    <source>
        <dbReference type="ARBA" id="ARBA00022777"/>
    </source>
</evidence>
<dbReference type="RefSeq" id="XP_024320859.1">
    <property type="nucleotide sequence ID" value="XM_024471250.1"/>
</dbReference>
<proteinExistence type="inferred from homology"/>
<dbReference type="InterPro" id="IPR008271">
    <property type="entry name" value="Ser/Thr_kinase_AS"/>
</dbReference>
<dbReference type="PANTHER" id="PTHR11042">
    <property type="entry name" value="EUKARYOTIC TRANSLATION INITIATION FACTOR 2-ALPHA KINASE EIF2-ALPHA KINASE -RELATED"/>
    <property type="match status" value="1"/>
</dbReference>
<dbReference type="PROSITE" id="PS50011">
    <property type="entry name" value="PROTEIN_KINASE_DOM"/>
    <property type="match status" value="1"/>
</dbReference>
<dbReference type="EMBL" id="KV441408">
    <property type="protein sequence ID" value="OAF55559.1"/>
    <property type="molecule type" value="Genomic_DNA"/>
</dbReference>
<feature type="region of interest" description="Disordered" evidence="6">
    <location>
        <begin position="598"/>
        <end position="637"/>
    </location>
</feature>
<dbReference type="Gene3D" id="1.10.510.10">
    <property type="entry name" value="Transferase(Phosphotransferase) domain 1"/>
    <property type="match status" value="1"/>
</dbReference>
<keyword evidence="4" id="KW-0067">ATP-binding</keyword>
<feature type="compositionally biased region" description="Low complexity" evidence="6">
    <location>
        <begin position="598"/>
        <end position="608"/>
    </location>
</feature>
<sequence>MTDDHQDSPWHLVHRSRAAADVQSRAQIEQWSTSQKYWSGTGQKHIKHTELKSKVHVDGPLGAGGAAFVERVTYGAVAMARKKIDRRRHRYTTLERLREEAEIMDKLVHRHIVSLVGTYTQGANVLYILTYPVAVCDLHHLLDDIEDLHLGTSADVEDAGKRIEMLGFRQGGDDDALEKQVHAYLVSLLGCVTEALTYIHAQRIRHQDLKPSNILLAPGQVYLADFGISRDLKDSMHSVTDSCVGFSLGYAAPEVEARGVHHPASADVYSLGAVFLNVATVVYGETRARCGEVMREKTGSRKATIEAYLEELRPRAVKTGRAAEEALTCLPRHLLGLTETMLAYDPEKRPSVQEVGERLVGMGGIEQVYHGGCCKKSSAYVSKLIDNKLQHLAHSSTATTTRLATLESERVADKALIATLTTTNETHEARLVKERNHVAELYKKQLAHQQLALDIALARNRALEADLAALRGPSRRGGGVKKVRPPMLMQMTTTIGTMTLPQPTTMAQQATTMATVAAAAPPNILPPEATRPPPGPLRRQSGLPVPVRPSTPLPLRVQTPTTPVRTVGRGNGSAESTLLSSVHSTFSVVSMASSVSSVEGEGSPVVGRGESGDVAVAQDGVKGKERERERVAVSDVGRERGEREKTLVMTWAERARGRVKVKV</sequence>
<dbReference type="Proteomes" id="UP000077154">
    <property type="component" value="Unassembled WGS sequence"/>
</dbReference>
<dbReference type="eggNOG" id="KOG0597">
    <property type="taxonomic scope" value="Eukaryota"/>
</dbReference>
<keyword evidence="3" id="KW-0418">Kinase</keyword>
<dbReference type="GO" id="GO:0005737">
    <property type="term" value="C:cytoplasm"/>
    <property type="evidence" value="ECO:0007669"/>
    <property type="project" value="TreeGrafter"/>
</dbReference>
<dbReference type="Pfam" id="PF00069">
    <property type="entry name" value="Pkinase"/>
    <property type="match status" value="1"/>
</dbReference>
<dbReference type="InterPro" id="IPR011009">
    <property type="entry name" value="Kinase-like_dom_sf"/>
</dbReference>
<feature type="region of interest" description="Disordered" evidence="6">
    <location>
        <begin position="525"/>
        <end position="575"/>
    </location>
</feature>
<organism evidence="8">
    <name type="scientific">Pseudogymnoascus destructans</name>
    <dbReference type="NCBI Taxonomy" id="655981"/>
    <lineage>
        <taxon>Eukaryota</taxon>
        <taxon>Fungi</taxon>
        <taxon>Dikarya</taxon>
        <taxon>Ascomycota</taxon>
        <taxon>Pezizomycotina</taxon>
        <taxon>Leotiomycetes</taxon>
        <taxon>Thelebolales</taxon>
        <taxon>Thelebolaceae</taxon>
        <taxon>Pseudogymnoascus</taxon>
    </lineage>
</organism>